<dbReference type="InParanoid" id="A0A672GBB1"/>
<reference evidence="1" key="1">
    <citation type="submission" date="2019-06" db="EMBL/GenBank/DDBJ databases">
        <authorList>
            <consortium name="Wellcome Sanger Institute Data Sharing"/>
        </authorList>
    </citation>
    <scope>NUCLEOTIDE SEQUENCE [LARGE SCALE GENOMIC DNA]</scope>
</reference>
<evidence type="ECO:0008006" key="3">
    <source>
        <dbReference type="Google" id="ProtNLM"/>
    </source>
</evidence>
<dbReference type="AlphaFoldDB" id="A0A672GBB1"/>
<organism evidence="1 2">
    <name type="scientific">Salarias fasciatus</name>
    <name type="common">Jewelled blenny</name>
    <name type="synonym">Blennius fasciatus</name>
    <dbReference type="NCBI Taxonomy" id="181472"/>
    <lineage>
        <taxon>Eukaryota</taxon>
        <taxon>Metazoa</taxon>
        <taxon>Chordata</taxon>
        <taxon>Craniata</taxon>
        <taxon>Vertebrata</taxon>
        <taxon>Euteleostomi</taxon>
        <taxon>Actinopterygii</taxon>
        <taxon>Neopterygii</taxon>
        <taxon>Teleostei</taxon>
        <taxon>Neoteleostei</taxon>
        <taxon>Acanthomorphata</taxon>
        <taxon>Ovalentaria</taxon>
        <taxon>Blenniimorphae</taxon>
        <taxon>Blenniiformes</taxon>
        <taxon>Blennioidei</taxon>
        <taxon>Blenniidae</taxon>
        <taxon>Salariinae</taxon>
        <taxon>Salarias</taxon>
    </lineage>
</organism>
<keyword evidence="2" id="KW-1185">Reference proteome</keyword>
<evidence type="ECO:0000313" key="1">
    <source>
        <dbReference type="Ensembl" id="ENSSFAP00005016126.1"/>
    </source>
</evidence>
<dbReference type="Gene3D" id="3.60.10.10">
    <property type="entry name" value="Endonuclease/exonuclease/phosphatase"/>
    <property type="match status" value="1"/>
</dbReference>
<evidence type="ECO:0000313" key="2">
    <source>
        <dbReference type="Proteomes" id="UP000472267"/>
    </source>
</evidence>
<dbReference type="Proteomes" id="UP000472267">
    <property type="component" value="Chromosome 9"/>
</dbReference>
<sequence>DCLLTLFTLNAPQKRFSVLHLLERKNIHFAFIQETHLLETDTHRFSNKHYNVVASSCYTKKSNGVLNAIKRNLSFINLDSGGSDNGRITYCKISYNGMKIALVCVYALNNFDENFFASLNCMLFDLCDFQLLIGGDFNAAWLHEMDRTGGQEGSDQNLLPLH</sequence>
<reference evidence="1" key="2">
    <citation type="submission" date="2025-08" db="UniProtKB">
        <authorList>
            <consortium name="Ensembl"/>
        </authorList>
    </citation>
    <scope>IDENTIFICATION</scope>
</reference>
<name>A0A672GBB1_SALFA</name>
<dbReference type="OMA" id="GRITYCK"/>
<dbReference type="Ensembl" id="ENSSFAT00005016769.1">
    <property type="protein sequence ID" value="ENSSFAP00005016126.1"/>
    <property type="gene ID" value="ENSSFAG00005008573.1"/>
</dbReference>
<reference evidence="1" key="3">
    <citation type="submission" date="2025-09" db="UniProtKB">
        <authorList>
            <consortium name="Ensembl"/>
        </authorList>
    </citation>
    <scope>IDENTIFICATION</scope>
</reference>
<proteinExistence type="predicted"/>
<dbReference type="SUPFAM" id="SSF56219">
    <property type="entry name" value="DNase I-like"/>
    <property type="match status" value="1"/>
</dbReference>
<dbReference type="InterPro" id="IPR036691">
    <property type="entry name" value="Endo/exonu/phosph_ase_sf"/>
</dbReference>
<protein>
    <recommendedName>
        <fullName evidence="3">Endonuclease/exonuclease/phosphatase domain-containing protein</fullName>
    </recommendedName>
</protein>
<accession>A0A672GBB1</accession>